<dbReference type="AlphaFoldDB" id="S0FJ24"/>
<protein>
    <submittedName>
        <fullName evidence="2">Uncharacterized protein</fullName>
    </submittedName>
</protein>
<organism evidence="2 3">
    <name type="scientific">Ruminiclostridium cellobioparum subsp. termitidis CT1112</name>
    <dbReference type="NCBI Taxonomy" id="1195236"/>
    <lineage>
        <taxon>Bacteria</taxon>
        <taxon>Bacillati</taxon>
        <taxon>Bacillota</taxon>
        <taxon>Clostridia</taxon>
        <taxon>Eubacteriales</taxon>
        <taxon>Oscillospiraceae</taxon>
        <taxon>Ruminiclostridium</taxon>
    </lineage>
</organism>
<dbReference type="PATRIC" id="fig|1195236.3.peg.2852"/>
<comment type="caution">
    <text evidence="2">The sequence shown here is derived from an EMBL/GenBank/DDBJ whole genome shotgun (WGS) entry which is preliminary data.</text>
</comment>
<dbReference type="Proteomes" id="UP000014155">
    <property type="component" value="Unassembled WGS sequence"/>
</dbReference>
<evidence type="ECO:0000313" key="3">
    <source>
        <dbReference type="Proteomes" id="UP000014155"/>
    </source>
</evidence>
<feature type="region of interest" description="Disordered" evidence="1">
    <location>
        <begin position="54"/>
        <end position="86"/>
    </location>
</feature>
<feature type="compositionally biased region" description="Basic and acidic residues" evidence="1">
    <location>
        <begin position="62"/>
        <end position="86"/>
    </location>
</feature>
<evidence type="ECO:0000313" key="2">
    <source>
        <dbReference type="EMBL" id="EMS71707.1"/>
    </source>
</evidence>
<dbReference type="EMBL" id="AORV01000035">
    <property type="protein sequence ID" value="EMS71707.1"/>
    <property type="molecule type" value="Genomic_DNA"/>
</dbReference>
<accession>S0FJ24</accession>
<name>S0FJ24_RUMCE</name>
<gene>
    <name evidence="2" type="ORF">CTER_2532</name>
</gene>
<keyword evidence="3" id="KW-1185">Reference proteome</keyword>
<reference evidence="2 3" key="1">
    <citation type="journal article" date="2013" name="Genome Announc.">
        <title>Draft Genome Sequence of the Cellulolytic, Mesophilic, Anaerobic Bacterium Clostridium termitidis Strain CT1112 (DSM 5398).</title>
        <authorList>
            <person name="Lal S."/>
            <person name="Ramachandran U."/>
            <person name="Zhang X."/>
            <person name="Munir R."/>
            <person name="Sparling R."/>
            <person name="Levin D.B."/>
        </authorList>
    </citation>
    <scope>NUCLEOTIDE SEQUENCE [LARGE SCALE GENOMIC DNA]</scope>
    <source>
        <strain evidence="2 3">CT1112</strain>
    </source>
</reference>
<dbReference type="RefSeq" id="WP_004626112.1">
    <property type="nucleotide sequence ID" value="NZ_AORV01000035.1"/>
</dbReference>
<dbReference type="STRING" id="1195236.CTER_2532"/>
<sequence>MNKEFAKKMIRAEILRYQAIKEILPEGMKHRVETLERDAGNLLKDIAMEIISENFSQQENVSRPDQDNTGKTEDKKAVKRVDVDFN</sequence>
<proteinExistence type="predicted"/>
<evidence type="ECO:0000256" key="1">
    <source>
        <dbReference type="SAM" id="MobiDB-lite"/>
    </source>
</evidence>